<keyword evidence="4" id="KW-1185">Reference proteome</keyword>
<organism evidence="3 4">
    <name type="scientific">Hyaloscypha bicolor E</name>
    <dbReference type="NCBI Taxonomy" id="1095630"/>
    <lineage>
        <taxon>Eukaryota</taxon>
        <taxon>Fungi</taxon>
        <taxon>Dikarya</taxon>
        <taxon>Ascomycota</taxon>
        <taxon>Pezizomycotina</taxon>
        <taxon>Leotiomycetes</taxon>
        <taxon>Helotiales</taxon>
        <taxon>Hyaloscyphaceae</taxon>
        <taxon>Hyaloscypha</taxon>
        <taxon>Hyaloscypha bicolor</taxon>
    </lineage>
</organism>
<feature type="domain" description="Glucose-methanol-choline oxidoreductase C-terminal" evidence="2">
    <location>
        <begin position="1"/>
        <end position="38"/>
    </location>
</feature>
<evidence type="ECO:0000256" key="1">
    <source>
        <dbReference type="ARBA" id="ARBA00010790"/>
    </source>
</evidence>
<comment type="similarity">
    <text evidence="1">Belongs to the GMC oxidoreductase family.</text>
</comment>
<dbReference type="InterPro" id="IPR036188">
    <property type="entry name" value="FAD/NAD-bd_sf"/>
</dbReference>
<feature type="non-terminal residue" evidence="3">
    <location>
        <position position="1"/>
    </location>
</feature>
<gene>
    <name evidence="3" type="ORF">K444DRAFT_526808</name>
</gene>
<dbReference type="EMBL" id="KZ613786">
    <property type="protein sequence ID" value="PMD61823.1"/>
    <property type="molecule type" value="Genomic_DNA"/>
</dbReference>
<dbReference type="SUPFAM" id="SSF51905">
    <property type="entry name" value="FAD/NAD(P)-binding domain"/>
    <property type="match status" value="1"/>
</dbReference>
<proteinExistence type="inferred from homology"/>
<dbReference type="Proteomes" id="UP000235371">
    <property type="component" value="Unassembled WGS sequence"/>
</dbReference>
<accession>A0A2J6TFP4</accession>
<evidence type="ECO:0000259" key="2">
    <source>
        <dbReference type="Pfam" id="PF05199"/>
    </source>
</evidence>
<name>A0A2J6TFP4_9HELO</name>
<dbReference type="AlphaFoldDB" id="A0A2J6TFP4"/>
<dbReference type="InterPro" id="IPR012132">
    <property type="entry name" value="GMC_OxRdtase"/>
</dbReference>
<dbReference type="InterPro" id="IPR007867">
    <property type="entry name" value="GMC_OxRtase_C"/>
</dbReference>
<dbReference type="PANTHER" id="PTHR11552">
    <property type="entry name" value="GLUCOSE-METHANOL-CHOLINE GMC OXIDOREDUCTASE"/>
    <property type="match status" value="1"/>
</dbReference>
<dbReference type="Pfam" id="PF05199">
    <property type="entry name" value="GMC_oxred_C"/>
    <property type="match status" value="1"/>
</dbReference>
<dbReference type="Gene3D" id="3.50.50.60">
    <property type="entry name" value="FAD/NAD(P)-binding domain"/>
    <property type="match status" value="1"/>
</dbReference>
<dbReference type="GO" id="GO:0016614">
    <property type="term" value="F:oxidoreductase activity, acting on CH-OH group of donors"/>
    <property type="evidence" value="ECO:0007669"/>
    <property type="project" value="InterPro"/>
</dbReference>
<dbReference type="RefSeq" id="XP_024738727.1">
    <property type="nucleotide sequence ID" value="XM_024874577.1"/>
</dbReference>
<dbReference type="PANTHER" id="PTHR11552:SF123">
    <property type="entry name" value="GMC OXIDOREDUCTASE (AFU_ORTHOLOGUE AFUA_2G01770)-RELATED"/>
    <property type="match status" value="1"/>
</dbReference>
<dbReference type="GO" id="GO:0050660">
    <property type="term" value="F:flavin adenine dinucleotide binding"/>
    <property type="evidence" value="ECO:0007669"/>
    <property type="project" value="InterPro"/>
</dbReference>
<dbReference type="GeneID" id="36582657"/>
<reference evidence="3 4" key="1">
    <citation type="submission" date="2016-04" db="EMBL/GenBank/DDBJ databases">
        <title>A degradative enzymes factory behind the ericoid mycorrhizal symbiosis.</title>
        <authorList>
            <consortium name="DOE Joint Genome Institute"/>
            <person name="Martino E."/>
            <person name="Morin E."/>
            <person name="Grelet G."/>
            <person name="Kuo A."/>
            <person name="Kohler A."/>
            <person name="Daghino S."/>
            <person name="Barry K."/>
            <person name="Choi C."/>
            <person name="Cichocki N."/>
            <person name="Clum A."/>
            <person name="Copeland A."/>
            <person name="Hainaut M."/>
            <person name="Haridas S."/>
            <person name="Labutti K."/>
            <person name="Lindquist E."/>
            <person name="Lipzen A."/>
            <person name="Khouja H.-R."/>
            <person name="Murat C."/>
            <person name="Ohm R."/>
            <person name="Olson A."/>
            <person name="Spatafora J."/>
            <person name="Veneault-Fourrey C."/>
            <person name="Henrissat B."/>
            <person name="Grigoriev I."/>
            <person name="Martin F."/>
            <person name="Perotto S."/>
        </authorList>
    </citation>
    <scope>NUCLEOTIDE SEQUENCE [LARGE SCALE GENOMIC DNA]</scope>
    <source>
        <strain evidence="3 4">E</strain>
    </source>
</reference>
<evidence type="ECO:0000313" key="4">
    <source>
        <dbReference type="Proteomes" id="UP000235371"/>
    </source>
</evidence>
<protein>
    <recommendedName>
        <fullName evidence="2">Glucose-methanol-choline oxidoreductase C-terminal domain-containing protein</fullName>
    </recommendedName>
</protein>
<sequence length="58" mass="6089">VLDAELRVKGIQGLRVVDASVFPAPVGGHPQATLYGLAERAAALIARKKDELHISGNV</sequence>
<evidence type="ECO:0000313" key="3">
    <source>
        <dbReference type="EMBL" id="PMD61823.1"/>
    </source>
</evidence>
<dbReference type="STRING" id="1095630.A0A2J6TFP4"/>
<dbReference type="InParanoid" id="A0A2J6TFP4"/>
<dbReference type="OrthoDB" id="3525285at2759"/>